<dbReference type="PANTHER" id="PTHR33824:SF7">
    <property type="entry name" value="POLYKETIDE CYCLASE_DEHYDRASE AND LIPID TRANSPORT SUPERFAMILY PROTEIN"/>
    <property type="match status" value="1"/>
</dbReference>
<dbReference type="RefSeq" id="WP_188522842.1">
    <property type="nucleotide sequence ID" value="NZ_BMDG01000004.1"/>
</dbReference>
<feature type="domain" description="Coenzyme Q-binding protein COQ10 START" evidence="2">
    <location>
        <begin position="121"/>
        <end position="246"/>
    </location>
</feature>
<dbReference type="CDD" id="cd07817">
    <property type="entry name" value="SRPBCC_8"/>
    <property type="match status" value="1"/>
</dbReference>
<proteinExistence type="predicted"/>
<dbReference type="SUPFAM" id="SSF55961">
    <property type="entry name" value="Bet v1-like"/>
    <property type="match status" value="1"/>
</dbReference>
<reference evidence="4" key="1">
    <citation type="journal article" date="2019" name="Int. J. Syst. Evol. Microbiol.">
        <title>The Global Catalogue of Microorganisms (GCM) 10K type strain sequencing project: providing services to taxonomists for standard genome sequencing and annotation.</title>
        <authorList>
            <consortium name="The Broad Institute Genomics Platform"/>
            <consortium name="The Broad Institute Genome Sequencing Center for Infectious Disease"/>
            <person name="Wu L."/>
            <person name="Ma J."/>
        </authorList>
    </citation>
    <scope>NUCLEOTIDE SEQUENCE [LARGE SCALE GENOMIC DNA]</scope>
    <source>
        <strain evidence="4">CCM 8653</strain>
    </source>
</reference>
<evidence type="ECO:0000259" key="2">
    <source>
        <dbReference type="Pfam" id="PF03364"/>
    </source>
</evidence>
<dbReference type="Proteomes" id="UP000632535">
    <property type="component" value="Unassembled WGS sequence"/>
</dbReference>
<dbReference type="Pfam" id="PF03364">
    <property type="entry name" value="Polyketide_cyc"/>
    <property type="match status" value="1"/>
</dbReference>
<dbReference type="InterPro" id="IPR023393">
    <property type="entry name" value="START-like_dom_sf"/>
</dbReference>
<dbReference type="InterPro" id="IPR005031">
    <property type="entry name" value="COQ10_START"/>
</dbReference>
<evidence type="ECO:0000256" key="1">
    <source>
        <dbReference type="SAM" id="MobiDB-lite"/>
    </source>
</evidence>
<comment type="caution">
    <text evidence="3">The sequence shown here is derived from an EMBL/GenBank/DDBJ whole genome shotgun (WGS) entry which is preliminary data.</text>
</comment>
<gene>
    <name evidence="3" type="ORF">GCM10007368_12680</name>
</gene>
<organism evidence="3 4">
    <name type="scientific">Isoptericola cucumis</name>
    <dbReference type="NCBI Taxonomy" id="1776856"/>
    <lineage>
        <taxon>Bacteria</taxon>
        <taxon>Bacillati</taxon>
        <taxon>Actinomycetota</taxon>
        <taxon>Actinomycetes</taxon>
        <taxon>Micrococcales</taxon>
        <taxon>Promicromonosporaceae</taxon>
        <taxon>Isoptericola</taxon>
    </lineage>
</organism>
<feature type="region of interest" description="Disordered" evidence="1">
    <location>
        <begin position="276"/>
        <end position="343"/>
    </location>
</feature>
<dbReference type="Gene3D" id="3.30.530.20">
    <property type="match status" value="1"/>
</dbReference>
<name>A0ABQ2B5H3_9MICO</name>
<protein>
    <submittedName>
        <fullName evidence="3">Polyketide cyclase</fullName>
    </submittedName>
</protein>
<keyword evidence="4" id="KW-1185">Reference proteome</keyword>
<dbReference type="EMBL" id="BMDG01000004">
    <property type="protein sequence ID" value="GGI06742.1"/>
    <property type="molecule type" value="Genomic_DNA"/>
</dbReference>
<dbReference type="PANTHER" id="PTHR33824">
    <property type="entry name" value="POLYKETIDE CYCLASE/DEHYDRASE AND LIPID TRANSPORT SUPERFAMILY PROTEIN"/>
    <property type="match status" value="1"/>
</dbReference>
<accession>A0ABQ2B5H3</accession>
<sequence length="343" mass="37381">MMSEQAQQGGQDKSGSFLDEINLGGLMSEVKKSVQSIGSTAVSKAADKLTDIGNGGSVLGGAAEEGAEAAAEGKSPVKGALKGGLSGLKDKVTDLLPGGGKGSSGGGDPLKAMNIAESIDVGVPVSVAYNQWTQFYEFPDFMKKVEHADAEEGEEGEEVALDFKAQVFWSHRTWTGTIVEQVPDELIVWRSEGVKGHVDGAVTFHEIAPRLTRILVVLEYYPQGFVERIGNIWRAAGRRARLELKHFRRHVMMSTMLAPDDVEGWRGEIRDGEVVETHEDALEREDQEAQEAGDEEYEEEPAGGEYEEEPAEGEYEEEPAEGEYEEEPAEGEYEEEPAEETAR</sequence>
<evidence type="ECO:0000313" key="3">
    <source>
        <dbReference type="EMBL" id="GGI06742.1"/>
    </source>
</evidence>
<feature type="compositionally biased region" description="Acidic residues" evidence="1">
    <location>
        <begin position="282"/>
        <end position="343"/>
    </location>
</feature>
<evidence type="ECO:0000313" key="4">
    <source>
        <dbReference type="Proteomes" id="UP000632535"/>
    </source>
</evidence>
<dbReference type="InterPro" id="IPR047137">
    <property type="entry name" value="ORF3"/>
</dbReference>